<comment type="caution">
    <text evidence="3">The sequence shown here is derived from an EMBL/GenBank/DDBJ whole genome shotgun (WGS) entry which is preliminary data.</text>
</comment>
<dbReference type="InterPro" id="IPR017145">
    <property type="entry name" value="Aminobenzoyl-glu_utiliz_pB"/>
</dbReference>
<evidence type="ECO:0000313" key="3">
    <source>
        <dbReference type="EMBL" id="PWS37033.1"/>
    </source>
</evidence>
<dbReference type="GO" id="GO:0005737">
    <property type="term" value="C:cytoplasm"/>
    <property type="evidence" value="ECO:0007669"/>
    <property type="project" value="TreeGrafter"/>
</dbReference>
<dbReference type="SUPFAM" id="SSF53187">
    <property type="entry name" value="Zn-dependent exopeptidases"/>
    <property type="match status" value="1"/>
</dbReference>
<gene>
    <name evidence="3" type="ORF">DFH01_09145</name>
</gene>
<keyword evidence="4" id="KW-1185">Reference proteome</keyword>
<dbReference type="Proteomes" id="UP000245765">
    <property type="component" value="Unassembled WGS sequence"/>
</dbReference>
<name>A0A317FEQ2_9PROT</name>
<feature type="region of interest" description="Disordered" evidence="2">
    <location>
        <begin position="451"/>
        <end position="474"/>
    </location>
</feature>
<dbReference type="AlphaFoldDB" id="A0A317FEQ2"/>
<dbReference type="RefSeq" id="WP_109870144.1">
    <property type="nucleotide sequence ID" value="NZ_QGNA01000002.1"/>
</dbReference>
<dbReference type="Pfam" id="PF01546">
    <property type="entry name" value="Peptidase_M20"/>
    <property type="match status" value="1"/>
</dbReference>
<sequence length="474" mass="50361">MQNEEEIWRLVDAKRAEYNALADRVWATPELCYDEHRSAAEHKAMLEREGFRVTDKVAGIPTAVMGEAGEGGPVIAILGEYDALPGLSQEAGIAEPKPIPGETRGHGCGHNLLGAGAMLAASAVKDWLAANGMKGRVRYYGCPAEEGGAAKGFMVRDGAFDDVDIAITWHPDYFAGVIEALSLANTRIDFTFTGRAAHAAASPHLGRSALDAVELMNVGVNYMREHMPSDARIHYAYLDAGGIAPNVVQARAKVRYLIRAASVLELRGLVERVRKIADGAALMTETQVETEVVSAVCELLGNTPLEQAMQRNLDRLGPPVFAESDRAFAQAIQDTLTDADIAAAYRRHGLPAKRGNPLHDALVAPAEKSVAMVGSTDVGDVSQKVPTVQARGATWAVGTPFHSWQAVAQGKSPAAHAAMAHVAKVMAGTALDALRDPALIAAAKEDLRRRMGGRPYESPLPADAKPALGMSTAS</sequence>
<protein>
    <submittedName>
        <fullName evidence="3">Amidohydrolase</fullName>
    </submittedName>
</protein>
<dbReference type="Gene3D" id="3.40.630.10">
    <property type="entry name" value="Zn peptidases"/>
    <property type="match status" value="1"/>
</dbReference>
<dbReference type="PIRSF" id="PIRSF037227">
    <property type="entry name" value="Aminobenzoyl-glu_utiliz_pB"/>
    <property type="match status" value="1"/>
</dbReference>
<reference evidence="4" key="1">
    <citation type="submission" date="2018-05" db="EMBL/GenBank/DDBJ databases">
        <authorList>
            <person name="Du Z."/>
            <person name="Wang X."/>
        </authorList>
    </citation>
    <scope>NUCLEOTIDE SEQUENCE [LARGE SCALE GENOMIC DNA]</scope>
    <source>
        <strain evidence="4">CQN31</strain>
    </source>
</reference>
<dbReference type="InterPro" id="IPR052030">
    <property type="entry name" value="Peptidase_M20/M20A_hydrolases"/>
</dbReference>
<evidence type="ECO:0000256" key="1">
    <source>
        <dbReference type="ARBA" id="ARBA00022801"/>
    </source>
</evidence>
<dbReference type="InterPro" id="IPR002933">
    <property type="entry name" value="Peptidase_M20"/>
</dbReference>
<evidence type="ECO:0000313" key="4">
    <source>
        <dbReference type="Proteomes" id="UP000245765"/>
    </source>
</evidence>
<dbReference type="FunFam" id="3.30.70.360:FF:000004">
    <property type="entry name" value="Peptidase M20 domain-containing protein 2"/>
    <property type="match status" value="1"/>
</dbReference>
<organism evidence="3 4">
    <name type="scientific">Falsiroseomonas bella</name>
    <dbReference type="NCBI Taxonomy" id="2184016"/>
    <lineage>
        <taxon>Bacteria</taxon>
        <taxon>Pseudomonadati</taxon>
        <taxon>Pseudomonadota</taxon>
        <taxon>Alphaproteobacteria</taxon>
        <taxon>Acetobacterales</taxon>
        <taxon>Roseomonadaceae</taxon>
        <taxon>Falsiroseomonas</taxon>
    </lineage>
</organism>
<dbReference type="EMBL" id="QGNA01000002">
    <property type="protein sequence ID" value="PWS37033.1"/>
    <property type="molecule type" value="Genomic_DNA"/>
</dbReference>
<dbReference type="SUPFAM" id="SSF55031">
    <property type="entry name" value="Bacterial exopeptidase dimerisation domain"/>
    <property type="match status" value="1"/>
</dbReference>
<evidence type="ECO:0000256" key="2">
    <source>
        <dbReference type="SAM" id="MobiDB-lite"/>
    </source>
</evidence>
<dbReference type="GO" id="GO:0046657">
    <property type="term" value="P:folic acid catabolic process"/>
    <property type="evidence" value="ECO:0007669"/>
    <property type="project" value="TreeGrafter"/>
</dbReference>
<accession>A0A317FEQ2</accession>
<keyword evidence="1 3" id="KW-0378">Hydrolase</keyword>
<dbReference type="OrthoDB" id="9781032at2"/>
<dbReference type="PANTHER" id="PTHR30575:SF0">
    <property type="entry name" value="XAA-ARG DIPEPTIDASE"/>
    <property type="match status" value="1"/>
</dbReference>
<dbReference type="Gene3D" id="3.30.70.360">
    <property type="match status" value="1"/>
</dbReference>
<dbReference type="CDD" id="cd05673">
    <property type="entry name" value="M20_Acy1L2_AbgB"/>
    <property type="match status" value="1"/>
</dbReference>
<proteinExistence type="predicted"/>
<dbReference type="InterPro" id="IPR017439">
    <property type="entry name" value="Amidohydrolase"/>
</dbReference>
<dbReference type="PANTHER" id="PTHR30575">
    <property type="entry name" value="PEPTIDASE M20"/>
    <property type="match status" value="1"/>
</dbReference>
<dbReference type="GO" id="GO:0071713">
    <property type="term" value="F:para-aminobenzoyl-glutamate hydrolase activity"/>
    <property type="evidence" value="ECO:0007669"/>
    <property type="project" value="TreeGrafter"/>
</dbReference>
<dbReference type="GO" id="GO:0016805">
    <property type="term" value="F:dipeptidase activity"/>
    <property type="evidence" value="ECO:0007669"/>
    <property type="project" value="TreeGrafter"/>
</dbReference>
<dbReference type="InterPro" id="IPR036264">
    <property type="entry name" value="Bact_exopeptidase_dim_dom"/>
</dbReference>
<dbReference type="NCBIfam" id="TIGR01891">
    <property type="entry name" value="amidohydrolases"/>
    <property type="match status" value="1"/>
</dbReference>